<proteinExistence type="predicted"/>
<feature type="chain" id="PRO_5046788697" evidence="1">
    <location>
        <begin position="19"/>
        <end position="169"/>
    </location>
</feature>
<dbReference type="InterPro" id="IPR036816">
    <property type="entry name" value="RNaseA-like_dom_sf"/>
</dbReference>
<dbReference type="Gene3D" id="3.10.130.10">
    <property type="entry name" value="Ribonuclease A-like domain"/>
    <property type="match status" value="1"/>
</dbReference>
<organism evidence="2 3">
    <name type="scientific">Goodea atripinnis</name>
    <dbReference type="NCBI Taxonomy" id="208336"/>
    <lineage>
        <taxon>Eukaryota</taxon>
        <taxon>Metazoa</taxon>
        <taxon>Chordata</taxon>
        <taxon>Craniata</taxon>
        <taxon>Vertebrata</taxon>
        <taxon>Euteleostomi</taxon>
        <taxon>Actinopterygii</taxon>
        <taxon>Neopterygii</taxon>
        <taxon>Teleostei</taxon>
        <taxon>Neoteleostei</taxon>
        <taxon>Acanthomorphata</taxon>
        <taxon>Ovalentaria</taxon>
        <taxon>Atherinomorphae</taxon>
        <taxon>Cyprinodontiformes</taxon>
        <taxon>Goodeidae</taxon>
        <taxon>Goodea</taxon>
    </lineage>
</organism>
<keyword evidence="3" id="KW-1185">Reference proteome</keyword>
<name>A0ABV0N3B5_9TELE</name>
<reference evidence="2 3" key="1">
    <citation type="submission" date="2021-06" db="EMBL/GenBank/DDBJ databases">
        <authorList>
            <person name="Palmer J.M."/>
        </authorList>
    </citation>
    <scope>NUCLEOTIDE SEQUENCE [LARGE SCALE GENOMIC DNA]</scope>
    <source>
        <strain evidence="2 3">GA_2019</strain>
        <tissue evidence="2">Muscle</tissue>
    </source>
</reference>
<dbReference type="Proteomes" id="UP001476798">
    <property type="component" value="Unassembled WGS sequence"/>
</dbReference>
<feature type="signal peptide" evidence="1">
    <location>
        <begin position="1"/>
        <end position="18"/>
    </location>
</feature>
<evidence type="ECO:0000313" key="2">
    <source>
        <dbReference type="EMBL" id="MEQ2165404.1"/>
    </source>
</evidence>
<comment type="caution">
    <text evidence="2">The sequence shown here is derived from an EMBL/GenBank/DDBJ whole genome shotgun (WGS) entry which is preliminary data.</text>
</comment>
<protein>
    <submittedName>
        <fullName evidence="2">Uncharacterized protein</fullName>
    </submittedName>
</protein>
<gene>
    <name evidence="2" type="ORF">GOODEAATRI_016500</name>
</gene>
<keyword evidence="1" id="KW-0732">Signal</keyword>
<sequence>MNAALLTVLVLVVGGNTALGIAPCQRTAPNNAYNSFLRKHVLQGSFDTRRKSEWERYLTNLNLCDRPRQSFVRSTDQEHFVQICNGNGKLQNDNLCTSTSRVWLYDLRLRRNSQSCTVTHLRAHYKYVTVACDKVDNFCRPVHFESSQDHKPSSTAQTCGAITDHWFQF</sequence>
<evidence type="ECO:0000256" key="1">
    <source>
        <dbReference type="SAM" id="SignalP"/>
    </source>
</evidence>
<accession>A0ABV0N3B5</accession>
<evidence type="ECO:0000313" key="3">
    <source>
        <dbReference type="Proteomes" id="UP001476798"/>
    </source>
</evidence>
<dbReference type="EMBL" id="JAHRIO010021272">
    <property type="protein sequence ID" value="MEQ2165404.1"/>
    <property type="molecule type" value="Genomic_DNA"/>
</dbReference>